<evidence type="ECO:0000313" key="2">
    <source>
        <dbReference type="Proteomes" id="UP000054279"/>
    </source>
</evidence>
<proteinExistence type="predicted"/>
<organism evidence="1 2">
    <name type="scientific">Sphaerobolus stellatus (strain SS14)</name>
    <dbReference type="NCBI Taxonomy" id="990650"/>
    <lineage>
        <taxon>Eukaryota</taxon>
        <taxon>Fungi</taxon>
        <taxon>Dikarya</taxon>
        <taxon>Basidiomycota</taxon>
        <taxon>Agaricomycotina</taxon>
        <taxon>Agaricomycetes</taxon>
        <taxon>Phallomycetidae</taxon>
        <taxon>Geastrales</taxon>
        <taxon>Sphaerobolaceae</taxon>
        <taxon>Sphaerobolus</taxon>
    </lineage>
</organism>
<evidence type="ECO:0000313" key="1">
    <source>
        <dbReference type="EMBL" id="KIJ46904.1"/>
    </source>
</evidence>
<reference evidence="1 2" key="1">
    <citation type="submission" date="2014-06" db="EMBL/GenBank/DDBJ databases">
        <title>Evolutionary Origins and Diversification of the Mycorrhizal Mutualists.</title>
        <authorList>
            <consortium name="DOE Joint Genome Institute"/>
            <consortium name="Mycorrhizal Genomics Consortium"/>
            <person name="Kohler A."/>
            <person name="Kuo A."/>
            <person name="Nagy L.G."/>
            <person name="Floudas D."/>
            <person name="Copeland A."/>
            <person name="Barry K.W."/>
            <person name="Cichocki N."/>
            <person name="Veneault-Fourrey C."/>
            <person name="LaButti K."/>
            <person name="Lindquist E.A."/>
            <person name="Lipzen A."/>
            <person name="Lundell T."/>
            <person name="Morin E."/>
            <person name="Murat C."/>
            <person name="Riley R."/>
            <person name="Ohm R."/>
            <person name="Sun H."/>
            <person name="Tunlid A."/>
            <person name="Henrissat B."/>
            <person name="Grigoriev I.V."/>
            <person name="Hibbett D.S."/>
            <person name="Martin F."/>
        </authorList>
    </citation>
    <scope>NUCLEOTIDE SEQUENCE [LARGE SCALE GENOMIC DNA]</scope>
    <source>
        <strain evidence="1 2">SS14</strain>
    </source>
</reference>
<dbReference type="EMBL" id="KN837105">
    <property type="protein sequence ID" value="KIJ46904.1"/>
    <property type="molecule type" value="Genomic_DNA"/>
</dbReference>
<keyword evidence="2" id="KW-1185">Reference proteome</keyword>
<accession>A0A0C9VV27</accession>
<dbReference type="Proteomes" id="UP000054279">
    <property type="component" value="Unassembled WGS sequence"/>
</dbReference>
<gene>
    <name evidence="1" type="ORF">M422DRAFT_249645</name>
</gene>
<protein>
    <submittedName>
        <fullName evidence="1">Uncharacterized protein</fullName>
    </submittedName>
</protein>
<sequence>MAAPERMEDPGSRGCTLHSLVYADISFISNLKTLNDTVSLYLQQSCLTVEALGNLTPGEVVTTCRILGEESMVLSKNPLVPTNGRWQILALRPPVIVMRIQPHTDCSFRLSRPSRKRPHARMKGVSSTIEAKNTGPYPTTLLQTSLIVKGDYDSALYGSNRIKVPKSSYAFAAAFLPGHRCYPRNDSMF</sequence>
<dbReference type="AlphaFoldDB" id="A0A0C9VV27"/>
<name>A0A0C9VV27_SPHS4</name>
<dbReference type="HOGENOM" id="CLU_1435266_0_0_1"/>